<proteinExistence type="predicted"/>
<dbReference type="EMBL" id="QUTG01008036">
    <property type="protein sequence ID" value="RHY81591.1"/>
    <property type="molecule type" value="Genomic_DNA"/>
</dbReference>
<protein>
    <submittedName>
        <fullName evidence="2">Uncharacterized protein</fullName>
    </submittedName>
</protein>
<accession>A0A418CKK8</accession>
<feature type="region of interest" description="Disordered" evidence="1">
    <location>
        <begin position="206"/>
        <end position="226"/>
    </location>
</feature>
<comment type="caution">
    <text evidence="2">The sequence shown here is derived from an EMBL/GenBank/DDBJ whole genome shotgun (WGS) entry which is preliminary data.</text>
</comment>
<gene>
    <name evidence="2" type="ORF">DYB35_011454</name>
</gene>
<name>A0A418CKK8_APHAT</name>
<sequence length="226" mass="24862">MLLRYGSKTRYQYEKSLVRLKAWLQREHPGSLSGGEVVPPLDPAICKGFLAYECVKRGPDGAELDPQQFKSYSAVNGCKSAIKFMYKQANLRVSEELDALLAAEMSTYGVLVKDIGTHSFRKGVASELSNTPGGPEAVNVWLRAGWTLGTVQGRLDELFQAGDAQLKYPGINSTPLLILDRKTLTVSGKFITADYHNLLQAQAAANPKRKKRATRQAENSVEDCVI</sequence>
<reference evidence="2 3" key="1">
    <citation type="submission" date="2018-08" db="EMBL/GenBank/DDBJ databases">
        <title>Aphanomyces genome sequencing and annotation.</title>
        <authorList>
            <person name="Minardi D."/>
            <person name="Oidtmann B."/>
            <person name="Van Der Giezen M."/>
            <person name="Studholme D.J."/>
        </authorList>
    </citation>
    <scope>NUCLEOTIDE SEQUENCE [LARGE SCALE GENOMIC DNA]</scope>
    <source>
        <strain evidence="2 3">Sv</strain>
    </source>
</reference>
<dbReference type="Proteomes" id="UP000285712">
    <property type="component" value="Unassembled WGS sequence"/>
</dbReference>
<organism evidence="2 3">
    <name type="scientific">Aphanomyces astaci</name>
    <name type="common">Crayfish plague agent</name>
    <dbReference type="NCBI Taxonomy" id="112090"/>
    <lineage>
        <taxon>Eukaryota</taxon>
        <taxon>Sar</taxon>
        <taxon>Stramenopiles</taxon>
        <taxon>Oomycota</taxon>
        <taxon>Saprolegniomycetes</taxon>
        <taxon>Saprolegniales</taxon>
        <taxon>Verrucalvaceae</taxon>
        <taxon>Aphanomyces</taxon>
    </lineage>
</organism>
<dbReference type="VEuPathDB" id="FungiDB:H257_18153"/>
<evidence type="ECO:0000313" key="3">
    <source>
        <dbReference type="Proteomes" id="UP000285712"/>
    </source>
</evidence>
<evidence type="ECO:0000256" key="1">
    <source>
        <dbReference type="SAM" id="MobiDB-lite"/>
    </source>
</evidence>
<evidence type="ECO:0000313" key="2">
    <source>
        <dbReference type="EMBL" id="RHY81591.1"/>
    </source>
</evidence>
<dbReference type="AlphaFoldDB" id="A0A418CKK8"/>